<accession>A0A7R8HD00</accession>
<evidence type="ECO:0000313" key="8">
    <source>
        <dbReference type="EMBL" id="CAF3020959.1"/>
    </source>
</evidence>
<keyword evidence="4" id="KW-0175">Coiled coil</keyword>
<proteinExistence type="inferred from homology"/>
<feature type="region of interest" description="Disordered" evidence="6">
    <location>
        <begin position="1"/>
        <end position="31"/>
    </location>
</feature>
<keyword evidence="9" id="KW-1185">Reference proteome</keyword>
<evidence type="ECO:0000313" key="9">
    <source>
        <dbReference type="Proteomes" id="UP000675881"/>
    </source>
</evidence>
<evidence type="ECO:0000259" key="7">
    <source>
        <dbReference type="Pfam" id="PF05010"/>
    </source>
</evidence>
<dbReference type="Gene3D" id="1.20.5.1700">
    <property type="match status" value="1"/>
</dbReference>
<gene>
    <name evidence="8" type="ORF">LSAA_13809</name>
</gene>
<reference evidence="8" key="1">
    <citation type="submission" date="2021-02" db="EMBL/GenBank/DDBJ databases">
        <authorList>
            <person name="Bekaert M."/>
        </authorList>
    </citation>
    <scope>NUCLEOTIDE SEQUENCE</scope>
    <source>
        <strain evidence="8">IoA-00</strain>
    </source>
</reference>
<name>A0A7R8HD00_LEPSM</name>
<comment type="subcellular location">
    <subcellularLocation>
        <location evidence="1">Cytoplasm</location>
        <location evidence="1">Cytoskeleton</location>
    </subcellularLocation>
</comment>
<evidence type="ECO:0000256" key="2">
    <source>
        <dbReference type="ARBA" id="ARBA00009423"/>
    </source>
</evidence>
<feature type="domain" description="Transforming acidic coiled-coil-containing protein C-terminal" evidence="7">
    <location>
        <begin position="472"/>
        <end position="577"/>
    </location>
</feature>
<keyword evidence="3" id="KW-0963">Cytoplasm</keyword>
<sequence length="649" mass="74917">MEENIHTVDDPNIDPFVTKSKIPMGDDQDKYDNANIDTVSTESKITMEENTHTFDHPNIDPFATKSKIAMEENIDQIPVCDDQDKFDDPNIDQFATKSQIQFGEEQNIDPLVTKCKILVGDDQDKFGDPNVDPFVTKSKIQMEEDPNFDKVATKSKIQIEEEQNKFDDLNVDPFLTKSKIQMEDYPDIDVSKSIIPTGDDIAKSKISMDESIDQFDDPNFDPFLTKSKIQMGNNQFEDPNIDQFATKSKLLINENINQINHPNVDPFKTKSKIPMKDEQDMFEDPNINPFTTKTKIRIADDYLENSEAVIYDSNVPKEIENTNANFAMSDLSSVDPLDSKAKRVLDTTIDITSHPSNNKVVTNNCNIMDIDNINVKAHKKDSTPEFEATEKSIQNESACVVENKDKRRYDFDLFKNEASKIVQSLESKNNVDGGDFEDCDSICMSNYTNASVSQVREHRTRSELIWQAKLLEMDKEIDTIEKETASMDRVLAKYRYELAQSDKSTQQMMDLIECYEKTAIDIIRERERDRAVMDIEHEKLICERNTLLEDRRSSERAHNDVQRKYERMREVITDYKQILSIKITCRRKKIKEANYDFEELQAKNKCEIVKLQALSRKADMKNVSLGNTLEQKMSENRELNIICDELINK</sequence>
<evidence type="ECO:0000256" key="4">
    <source>
        <dbReference type="ARBA" id="ARBA00023054"/>
    </source>
</evidence>
<dbReference type="EMBL" id="HG994587">
    <property type="protein sequence ID" value="CAF3020959.1"/>
    <property type="molecule type" value="Genomic_DNA"/>
</dbReference>
<feature type="domain" description="Transforming acidic coiled-coil-containing protein C-terminal" evidence="7">
    <location>
        <begin position="588"/>
        <end position="647"/>
    </location>
</feature>
<evidence type="ECO:0000256" key="1">
    <source>
        <dbReference type="ARBA" id="ARBA00004245"/>
    </source>
</evidence>
<comment type="similarity">
    <text evidence="2">Belongs to the TACC family.</text>
</comment>
<dbReference type="InterPro" id="IPR007707">
    <property type="entry name" value="TACC_C"/>
</dbReference>
<evidence type="ECO:0000256" key="3">
    <source>
        <dbReference type="ARBA" id="ARBA00022490"/>
    </source>
</evidence>
<dbReference type="Pfam" id="PF05010">
    <property type="entry name" value="TACC_C"/>
    <property type="match status" value="2"/>
</dbReference>
<protein>
    <submittedName>
        <fullName evidence="8">(salmon louse) hypothetical protein</fullName>
    </submittedName>
</protein>
<keyword evidence="5" id="KW-0206">Cytoskeleton</keyword>
<dbReference type="GO" id="GO:0005856">
    <property type="term" value="C:cytoskeleton"/>
    <property type="evidence" value="ECO:0007669"/>
    <property type="project" value="UniProtKB-SubCell"/>
</dbReference>
<organism evidence="8 9">
    <name type="scientific">Lepeophtheirus salmonis</name>
    <name type="common">Salmon louse</name>
    <name type="synonym">Caligus salmonis</name>
    <dbReference type="NCBI Taxonomy" id="72036"/>
    <lineage>
        <taxon>Eukaryota</taxon>
        <taxon>Metazoa</taxon>
        <taxon>Ecdysozoa</taxon>
        <taxon>Arthropoda</taxon>
        <taxon>Crustacea</taxon>
        <taxon>Multicrustacea</taxon>
        <taxon>Hexanauplia</taxon>
        <taxon>Copepoda</taxon>
        <taxon>Siphonostomatoida</taxon>
        <taxon>Caligidae</taxon>
        <taxon>Lepeophtheirus</taxon>
    </lineage>
</organism>
<dbReference type="Proteomes" id="UP000675881">
    <property type="component" value="Chromosome 8"/>
</dbReference>
<evidence type="ECO:0000256" key="6">
    <source>
        <dbReference type="SAM" id="MobiDB-lite"/>
    </source>
</evidence>
<dbReference type="OrthoDB" id="10255048at2759"/>
<dbReference type="AlphaFoldDB" id="A0A7R8HD00"/>
<evidence type="ECO:0000256" key="5">
    <source>
        <dbReference type="ARBA" id="ARBA00023212"/>
    </source>
</evidence>